<feature type="compositionally biased region" description="Basic and acidic residues" evidence="1">
    <location>
        <begin position="153"/>
        <end position="164"/>
    </location>
</feature>
<accession>A0A6A5XWC6</accession>
<dbReference type="OrthoDB" id="5350396at2759"/>
<feature type="compositionally biased region" description="Polar residues" evidence="1">
    <location>
        <begin position="54"/>
        <end position="89"/>
    </location>
</feature>
<evidence type="ECO:0000313" key="3">
    <source>
        <dbReference type="Proteomes" id="UP000799778"/>
    </source>
</evidence>
<evidence type="ECO:0000256" key="1">
    <source>
        <dbReference type="SAM" id="MobiDB-lite"/>
    </source>
</evidence>
<keyword evidence="3" id="KW-1185">Reference proteome</keyword>
<reference evidence="2" key="1">
    <citation type="journal article" date="2020" name="Stud. Mycol.">
        <title>101 Dothideomycetes genomes: a test case for predicting lifestyles and emergence of pathogens.</title>
        <authorList>
            <person name="Haridas S."/>
            <person name="Albert R."/>
            <person name="Binder M."/>
            <person name="Bloem J."/>
            <person name="Labutti K."/>
            <person name="Salamov A."/>
            <person name="Andreopoulos B."/>
            <person name="Baker S."/>
            <person name="Barry K."/>
            <person name="Bills G."/>
            <person name="Bluhm B."/>
            <person name="Cannon C."/>
            <person name="Castanera R."/>
            <person name="Culley D."/>
            <person name="Daum C."/>
            <person name="Ezra D."/>
            <person name="Gonzalez J."/>
            <person name="Henrissat B."/>
            <person name="Kuo A."/>
            <person name="Liang C."/>
            <person name="Lipzen A."/>
            <person name="Lutzoni F."/>
            <person name="Magnuson J."/>
            <person name="Mondo S."/>
            <person name="Nolan M."/>
            <person name="Ohm R."/>
            <person name="Pangilinan J."/>
            <person name="Park H.-J."/>
            <person name="Ramirez L."/>
            <person name="Alfaro M."/>
            <person name="Sun H."/>
            <person name="Tritt A."/>
            <person name="Yoshinaga Y."/>
            <person name="Zwiers L.-H."/>
            <person name="Turgeon B."/>
            <person name="Goodwin S."/>
            <person name="Spatafora J."/>
            <person name="Crous P."/>
            <person name="Grigoriev I."/>
        </authorList>
    </citation>
    <scope>NUCLEOTIDE SEQUENCE</scope>
    <source>
        <strain evidence="2">CBS 175.79</strain>
    </source>
</reference>
<proteinExistence type="predicted"/>
<organism evidence="2 3">
    <name type="scientific">Aaosphaeria arxii CBS 175.79</name>
    <dbReference type="NCBI Taxonomy" id="1450172"/>
    <lineage>
        <taxon>Eukaryota</taxon>
        <taxon>Fungi</taxon>
        <taxon>Dikarya</taxon>
        <taxon>Ascomycota</taxon>
        <taxon>Pezizomycotina</taxon>
        <taxon>Dothideomycetes</taxon>
        <taxon>Pleosporomycetidae</taxon>
        <taxon>Pleosporales</taxon>
        <taxon>Pleosporales incertae sedis</taxon>
        <taxon>Aaosphaeria</taxon>
    </lineage>
</organism>
<feature type="compositionally biased region" description="Basic and acidic residues" evidence="1">
    <location>
        <begin position="1"/>
        <end position="11"/>
    </location>
</feature>
<dbReference type="GeneID" id="54284839"/>
<sequence length="680" mass="75826">MPPKRDIRDFFKPNPESPLVANPAPSHSPGGTANPFTLNVKGDESSIDRKPLPHQTTNPNERTSTAENDFSTIPNGVPPTSQTSFNSTGSKRRISASGEEIILDSDSGSSSDELEELDLSFLRNAPTSRDEDNSKTTKKSESTPITRSAMYARSRDDELRKPSEKYTMPKPTLSRLIQAAHNDFEKELKIAAGREEVSRPLEEEVTSNIEFSEETLATIAHEGGDDEKSKRLYLAMQRTNAHDTACVFHLFLEQPVRSRRSEPFPYKYISAYSWAASFQDPWERQHAFLSGYAQRIFQYTTLPQELAAWLIDQLSLERDDVLKDKYLLLLEAHPHHLESLLSPKQLNHIFERIGTTLDFSDPSQELPTSYESQESPARPIPSSLRWILRLLQVCSRWLSPESSGHALLILIHACFDDSVMSDATILQNVQDAIESLMCSILELTPILADIVPLLLLRITNPILQSNCILSLPGNSPLTASFRRHLALAFLLNPTPLNIPLSHPELPKLIHSHLDTSKDFVADRHSDYTALAARLILLDIGIGPGLIEVPFPRPPESLQETPLVPKQSTLTMEETAFNKHVDALARHVKIISNSIIETGALSDPARSDAKSSAEKLYHRLGNAVRIGGRKKELIFGGDEEEGSRRIMGRFFNWVRTSESTTPQTPEDEGSTTIVDGQGQSS</sequence>
<name>A0A6A5XWC6_9PLEO</name>
<feature type="region of interest" description="Disordered" evidence="1">
    <location>
        <begin position="1"/>
        <end position="167"/>
    </location>
</feature>
<dbReference type="Proteomes" id="UP000799778">
    <property type="component" value="Unassembled WGS sequence"/>
</dbReference>
<dbReference type="RefSeq" id="XP_033385618.1">
    <property type="nucleotide sequence ID" value="XM_033527442.1"/>
</dbReference>
<feature type="region of interest" description="Disordered" evidence="1">
    <location>
        <begin position="656"/>
        <end position="680"/>
    </location>
</feature>
<protein>
    <submittedName>
        <fullName evidence="2">Uncharacterized protein</fullName>
    </submittedName>
</protein>
<feature type="compositionally biased region" description="Basic and acidic residues" evidence="1">
    <location>
        <begin position="128"/>
        <end position="141"/>
    </location>
</feature>
<gene>
    <name evidence="2" type="ORF">BU24DRAFT_420319</name>
</gene>
<feature type="compositionally biased region" description="Basic and acidic residues" evidence="1">
    <location>
        <begin position="41"/>
        <end position="51"/>
    </location>
</feature>
<dbReference type="AlphaFoldDB" id="A0A6A5XWC6"/>
<dbReference type="EMBL" id="ML978068">
    <property type="protein sequence ID" value="KAF2017279.1"/>
    <property type="molecule type" value="Genomic_DNA"/>
</dbReference>
<evidence type="ECO:0000313" key="2">
    <source>
        <dbReference type="EMBL" id="KAF2017279.1"/>
    </source>
</evidence>